<dbReference type="RefSeq" id="WP_001269910.1">
    <property type="nucleotide sequence ID" value="NZ_CBDGYA010000032.1"/>
</dbReference>
<reference evidence="19" key="5">
    <citation type="submission" date="2018-07" db="EMBL/GenBank/DDBJ databases">
        <authorList>
            <consortium name="NCBI Pathogen Detection Project"/>
        </authorList>
    </citation>
    <scope>NUCLEOTIDE SEQUENCE</scope>
    <source>
        <strain evidence="26">10-8064</strain>
        <strain evidence="20">2010K-0668</strain>
        <strain evidence="23">2010K-0669</strain>
        <strain evidence="21">2010K-0672</strain>
        <strain evidence="22">2010K-0673</strain>
        <strain evidence="19">2010K-0675</strain>
        <strain evidence="27">2010K-0677</strain>
        <strain evidence="25">2010K-0678</strain>
        <strain evidence="18">CAL-FD-2018-MI-1381-0006</strain>
        <strain evidence="24">K2082</strain>
    </source>
</reference>
<dbReference type="EMBL" id="DAATVB010000031">
    <property type="protein sequence ID" value="HAF0240989.1"/>
    <property type="molecule type" value="Genomic_DNA"/>
</dbReference>
<dbReference type="InterPro" id="IPR046507">
    <property type="entry name" value="DUF6685"/>
</dbReference>
<evidence type="ECO:0000313" key="1">
    <source>
        <dbReference type="EMBL" id="AKU39196.1"/>
    </source>
</evidence>
<dbReference type="EMBL" id="AAMIVL010000015">
    <property type="protein sequence ID" value="EDH7860551.1"/>
    <property type="molecule type" value="Genomic_DNA"/>
</dbReference>
<reference evidence="1" key="1">
    <citation type="journal article" date="2015" name="Genome Announc.">
        <title>Complete Genome and Plasmid Sequences of Three Canadian Strains of Salmonella enterica subsp. enterica Serovar Enteritidis Belonging to Phage Types 8, 13, and 13a.</title>
        <authorList>
            <person name="Rehman M.A."/>
            <person name="Labbe G."/>
            <person name="Ziebell K."/>
            <person name="Johnson R.P."/>
            <person name="Nash J.H."/>
        </authorList>
    </citation>
    <scope>NUCLEOTIDE SEQUENCE</scope>
    <source>
        <strain evidence="1">EC20120005_2</strain>
        <plasmid evidence="1">pSE12-5_2</plasmid>
    </source>
</reference>
<keyword evidence="1" id="KW-0614">Plasmid</keyword>
<protein>
    <submittedName>
        <fullName evidence="1">Uncharacterized protein</fullName>
    </submittedName>
</protein>
<dbReference type="EMBL" id="DAATDR010000042">
    <property type="protein sequence ID" value="HAE8170514.1"/>
    <property type="molecule type" value="Genomic_DNA"/>
</dbReference>
<evidence type="ECO:0000313" key="24">
    <source>
        <dbReference type="EMBL" id="HAE8170514.1"/>
    </source>
</evidence>
<dbReference type="EMBL" id="AAMIOJ010000017">
    <property type="protein sequence ID" value="EDH7199148.1"/>
    <property type="molecule type" value="Genomic_DNA"/>
</dbReference>
<evidence type="ECO:0000313" key="11">
    <source>
        <dbReference type="EMBL" id="EDG5609920.1"/>
    </source>
</evidence>
<dbReference type="EMBL" id="AALHWM010000044">
    <property type="protein sequence ID" value="ECZ7966182.1"/>
    <property type="molecule type" value="Genomic_DNA"/>
</dbReference>
<dbReference type="EMBL" id="DAARGC010000030">
    <property type="protein sequence ID" value="HAE2287799.1"/>
    <property type="molecule type" value="Genomic_DNA"/>
</dbReference>
<dbReference type="EMBL" id="DAAWIE010000026">
    <property type="protein sequence ID" value="HAF7994315.1"/>
    <property type="molecule type" value="Genomic_DNA"/>
</dbReference>
<evidence type="ECO:0000313" key="25">
    <source>
        <dbReference type="EMBL" id="HAF0240989.1"/>
    </source>
</evidence>
<accession>A0A0L1TV97</accession>
<reference evidence="18" key="3">
    <citation type="journal article" date="2018" name="Genome Biol.">
        <title>SKESA: strategic k-mer extension for scrupulous assemblies.</title>
        <authorList>
            <person name="Souvorov A."/>
            <person name="Agarwala R."/>
            <person name="Lipman D.J."/>
        </authorList>
    </citation>
    <scope>NUCLEOTIDE SEQUENCE</scope>
    <source>
        <strain evidence="26">10-8064</strain>
        <strain evidence="20">2010K-0668</strain>
        <strain evidence="23">2010K-0669</strain>
        <strain evidence="21">2010K-0672</strain>
        <strain evidence="22">2010K-0673</strain>
        <strain evidence="19">2010K-0675</strain>
        <strain evidence="27">2010K-0677</strain>
        <strain evidence="25">2010K-0678</strain>
        <strain evidence="18">CAL-FD-2018-MI-1381-0006</strain>
        <strain evidence="24">K2082</strain>
    </source>
</reference>
<dbReference type="EMBL" id="DAASVG010000027">
    <property type="protein sequence ID" value="HAE7169958.1"/>
    <property type="molecule type" value="Genomic_DNA"/>
</dbReference>
<evidence type="ECO:0000313" key="13">
    <source>
        <dbReference type="EMBL" id="EDG9405550.1"/>
    </source>
</evidence>
<evidence type="ECO:0000313" key="20">
    <source>
        <dbReference type="EMBL" id="HAE2287799.1"/>
    </source>
</evidence>
<dbReference type="Pfam" id="PF20390">
    <property type="entry name" value="DUF6685"/>
    <property type="match status" value="1"/>
</dbReference>
<reference evidence="2" key="4">
    <citation type="submission" date="2018-05" db="EMBL/GenBank/DDBJ databases">
        <authorList>
            <consortium name="PulseNet: The National Subtyping Network for Foodborne Disease Surveillance"/>
            <person name="Tarr C.L."/>
            <person name="Trees E."/>
            <person name="Katz L.S."/>
            <person name="Carleton-Romer H.A."/>
            <person name="Stroika S."/>
            <person name="Kucerova Z."/>
            <person name="Roache K.F."/>
            <person name="Sabol A.L."/>
            <person name="Besser J."/>
            <person name="Gerner-Smidt P."/>
        </authorList>
    </citation>
    <scope>NUCLEOTIDE SEQUENCE</scope>
    <source>
        <strain evidence="7">PNUSAS004231</strain>
        <strain evidence="8">PNUSAS004893</strain>
        <strain evidence="9">PNUSAS010245</strain>
        <strain evidence="11">PNUSAS010941</strain>
        <strain evidence="10">PNUSAS011063</strain>
        <strain evidence="13">PNUSAS012647</strain>
        <strain evidence="17">PNUSAS013823</strain>
        <strain evidence="15">PNUSAS013935</strain>
        <strain evidence="2">PNUSAS041301</strain>
    </source>
</reference>
<evidence type="ECO:0000313" key="19">
    <source>
        <dbReference type="EMBL" id="HAE1813925.1"/>
    </source>
</evidence>
<evidence type="ECO:0000313" key="17">
    <source>
        <dbReference type="EMBL" id="EDH8689279.1"/>
    </source>
</evidence>
<dbReference type="EMBL" id="AAMEIQ010000015">
    <property type="protein sequence ID" value="EDG4844208.1"/>
    <property type="molecule type" value="Genomic_DNA"/>
</dbReference>
<evidence type="ECO:0000313" key="7">
    <source>
        <dbReference type="EMBL" id="EDC7690717.1"/>
    </source>
</evidence>
<geneLocation type="plasmid" evidence="1">
    <name>pSE12-5_2</name>
</geneLocation>
<sequence>MRYLTELICDLYRLTDHHKLTTATFKNLADIKLFKPTADADTILQLENIFSEYSLRYIDKDLAEILSNLITTDKKHSLDFDFNKIQSLTDSKSFGCGWSKVINGSWFKDLYSWGEGMYPAENLKAENILDWKDNIWHIEHEGFPPRNPINVKYYSWFDRYVASNSGGSHHAAMVVYQSVRDGLEYKREAVIKQLSIDPGTVEILDKNYYSFIFQIKTLNKETRIYTSEYEFTDALKDFGQNRHTILKPVNYVSNIKLVFIPKDALKTNSETFRNWFHSAISCGKIISLPDYLKNPAHYHTLHYSHEVDSITLGDPSRKFKLKGDS</sequence>
<dbReference type="EMBL" id="AAKPJK010000018">
    <property type="protein sequence ID" value="ECU2580094.1"/>
    <property type="molecule type" value="Genomic_DNA"/>
</dbReference>
<dbReference type="EMBL" id="AAKLEQ010000031">
    <property type="protein sequence ID" value="ECS9376702.1"/>
    <property type="molecule type" value="Genomic_DNA"/>
</dbReference>
<evidence type="ECO:0000313" key="26">
    <source>
        <dbReference type="EMBL" id="HAF0679982.1"/>
    </source>
</evidence>
<gene>
    <name evidence="6" type="ORF">AIE92_14610</name>
    <name evidence="5" type="ORF">AOL88_22590</name>
    <name evidence="4" type="ORF">ASN84_22600</name>
    <name evidence="9" type="ORF">B6379_22320</name>
    <name evidence="10" type="ORF">B7J34_22275</name>
    <name evidence="11" type="ORF">B7M41_22720</name>
    <name evidence="12" type="ORF">B9727_22240</name>
    <name evidence="7" type="ORF">BJO06_22525</name>
    <name evidence="8" type="ORF">BK864_21385</name>
    <name evidence="13" type="ORF">CAD25_22345</name>
    <name evidence="14" type="ORF">CB096_22410</name>
    <name evidence="15" type="ORF">CBN70_22535</name>
    <name evidence="16" type="ORF">CCG98_22350</name>
    <name evidence="17" type="ORF">CCP20_22220</name>
    <name evidence="2" type="ORF">DMI96_23110</name>
    <name evidence="3" type="ORF">DUG35_22785</name>
    <name evidence="20" type="ORF">G3259_004519</name>
    <name evidence="21" type="ORF">G3346_004507</name>
    <name evidence="19" type="ORF">G3V03_004516</name>
    <name evidence="22" type="ORF">G4O33_004475</name>
    <name evidence="23" type="ORF">G4O43_004523</name>
    <name evidence="24" type="ORF">G4Y74_004073</name>
    <name evidence="27" type="ORF">G9375_004527</name>
    <name evidence="25" type="ORF">G9C39_004441</name>
    <name evidence="26" type="ORF">G9G29_004555</name>
    <name evidence="18" type="ORF">GDN42_19265</name>
</gene>
<dbReference type="PATRIC" id="fig|149539.342.peg.2371"/>
<dbReference type="Proteomes" id="UP000839702">
    <property type="component" value="Unassembled WGS sequence"/>
</dbReference>
<dbReference type="EMBL" id="AAKZEX010000019">
    <property type="protein sequence ID" value="ECX0277183.1"/>
    <property type="molecule type" value="Genomic_DNA"/>
</dbReference>
<dbReference type="AlphaFoldDB" id="A0A0L1TV97"/>
<evidence type="ECO:0000313" key="10">
    <source>
        <dbReference type="EMBL" id="EDG5345197.1"/>
    </source>
</evidence>
<dbReference type="EMBL" id="AALSJV010000029">
    <property type="protein sequence ID" value="EDC8842076.1"/>
    <property type="molecule type" value="Genomic_DNA"/>
</dbReference>
<dbReference type="EMBL" id="DAATYT010000028">
    <property type="protein sequence ID" value="HAF0679982.1"/>
    <property type="molecule type" value="Genomic_DNA"/>
</dbReference>
<dbReference type="EMBL" id="AAMEOD010000035">
    <property type="protein sequence ID" value="EDG5345197.1"/>
    <property type="molecule type" value="Genomic_DNA"/>
</dbReference>
<evidence type="ECO:0000313" key="9">
    <source>
        <dbReference type="EMBL" id="EDG4844208.1"/>
    </source>
</evidence>
<dbReference type="EMBL" id="AAKYPY010000013">
    <property type="protein sequence ID" value="ECX2110586.1"/>
    <property type="molecule type" value="Genomic_DNA"/>
</dbReference>
<evidence type="ECO:0000313" key="8">
    <source>
        <dbReference type="EMBL" id="EDC8842076.1"/>
    </source>
</evidence>
<evidence type="ECO:0000313" key="4">
    <source>
        <dbReference type="EMBL" id="ECX0277183.1"/>
    </source>
</evidence>
<evidence type="ECO:0000313" key="23">
    <source>
        <dbReference type="EMBL" id="HAE7169958.1"/>
    </source>
</evidence>
<evidence type="ECO:0000313" key="18">
    <source>
        <dbReference type="EMBL" id="HAA1100306.1"/>
    </source>
</evidence>
<evidence type="ECO:0000313" key="22">
    <source>
        <dbReference type="EMBL" id="HAE7102256.1"/>
    </source>
</evidence>
<dbReference type="EMBL" id="KT317614">
    <property type="protein sequence ID" value="AKU39196.1"/>
    <property type="molecule type" value="Genomic_DNA"/>
</dbReference>
<dbReference type="EMBL" id="AAMHXM010000014">
    <property type="protein sequence ID" value="EDH5220845.1"/>
    <property type="molecule type" value="Genomic_DNA"/>
</dbReference>
<evidence type="ECO:0000313" key="15">
    <source>
        <dbReference type="EMBL" id="EDH7199148.1"/>
    </source>
</evidence>
<dbReference type="EMBL" id="DAARCB010000026">
    <property type="protein sequence ID" value="HAE1813925.1"/>
    <property type="molecule type" value="Genomic_DNA"/>
</dbReference>
<dbReference type="EMBL" id="DAASUR010000033">
    <property type="protein sequence ID" value="HAE7102256.1"/>
    <property type="molecule type" value="Genomic_DNA"/>
</dbReference>
<evidence type="ECO:0000313" key="12">
    <source>
        <dbReference type="EMBL" id="EDG7774496.1"/>
    </source>
</evidence>
<dbReference type="EMBL" id="AALSAF010000023">
    <property type="protein sequence ID" value="EDC7690717.1"/>
    <property type="molecule type" value="Genomic_DNA"/>
</dbReference>
<dbReference type="EMBL" id="AAMFHG010000019">
    <property type="protein sequence ID" value="EDG7774496.1"/>
    <property type="molecule type" value="Genomic_DNA"/>
</dbReference>
<dbReference type="EMBL" id="AAMFVL010000017">
    <property type="protein sequence ID" value="EDG9405550.1"/>
    <property type="molecule type" value="Genomic_DNA"/>
</dbReference>
<evidence type="ECO:0000313" key="16">
    <source>
        <dbReference type="EMBL" id="EDH7860551.1"/>
    </source>
</evidence>
<reference evidence="3" key="6">
    <citation type="submission" date="2018-07" db="EMBL/GenBank/DDBJ databases">
        <authorList>
            <consortium name="GenomeTrakr network: Whole genome sequencing for foodborne pathogen traceback"/>
        </authorList>
    </citation>
    <scope>NUCLEOTIDE SEQUENCE</scope>
    <source>
        <strain evidence="6">FDA00003859</strain>
        <strain evidence="12">FSIS1700337</strain>
        <strain evidence="16">FSIS1701097</strain>
        <strain evidence="14">FSIS1701217</strain>
        <strain evidence="3">FSIS31800735</strain>
        <strain evidence="5">NY58851593</strain>
        <strain evidence="4">NY59977027</strain>
    </source>
</reference>
<dbReference type="EMBL" id="DAAAMC010000052">
    <property type="protein sequence ID" value="HAA1100306.1"/>
    <property type="molecule type" value="Genomic_DNA"/>
</dbReference>
<dbReference type="EMBL" id="DAARJP010000028">
    <property type="protein sequence ID" value="HAE2695715.1"/>
    <property type="molecule type" value="Genomic_DNA"/>
</dbReference>
<dbReference type="EMBL" id="AAMEPB010000015">
    <property type="protein sequence ID" value="EDG5609920.1"/>
    <property type="molecule type" value="Genomic_DNA"/>
</dbReference>
<evidence type="ECO:0000313" key="6">
    <source>
        <dbReference type="EMBL" id="ECZ7966182.1"/>
    </source>
</evidence>
<evidence type="ECO:0000313" key="3">
    <source>
        <dbReference type="EMBL" id="ECU2580094.1"/>
    </source>
</evidence>
<evidence type="ECO:0000313" key="14">
    <source>
        <dbReference type="EMBL" id="EDH5220845.1"/>
    </source>
</evidence>
<evidence type="ECO:0000313" key="21">
    <source>
        <dbReference type="EMBL" id="HAE2695715.1"/>
    </source>
</evidence>
<reference evidence="1" key="2">
    <citation type="submission" date="2015-07" db="EMBL/GenBank/DDBJ databases">
        <authorList>
            <person name="Noorani M."/>
        </authorList>
    </citation>
    <scope>NUCLEOTIDE SEQUENCE</scope>
    <source>
        <strain evidence="1">EC20120005_2</strain>
        <plasmid evidence="1">pSE12-5_2</plasmid>
    </source>
</reference>
<evidence type="ECO:0000313" key="27">
    <source>
        <dbReference type="EMBL" id="HAF7994315.1"/>
    </source>
</evidence>
<evidence type="ECO:0000313" key="2">
    <source>
        <dbReference type="EMBL" id="ECS9376702.1"/>
    </source>
</evidence>
<organism evidence="1">
    <name type="scientific">Salmonella enteritidis</name>
    <dbReference type="NCBI Taxonomy" id="149539"/>
    <lineage>
        <taxon>Bacteria</taxon>
        <taxon>Pseudomonadati</taxon>
        <taxon>Pseudomonadota</taxon>
        <taxon>Gammaproteobacteria</taxon>
        <taxon>Enterobacterales</taxon>
        <taxon>Enterobacteriaceae</taxon>
        <taxon>Salmonella</taxon>
    </lineage>
</organism>
<name>A0A0L1TV97_SALEN</name>
<evidence type="ECO:0000313" key="5">
    <source>
        <dbReference type="EMBL" id="ECX2110586.1"/>
    </source>
</evidence>
<dbReference type="EMBL" id="AAMJBP010000017">
    <property type="protein sequence ID" value="EDH8689279.1"/>
    <property type="molecule type" value="Genomic_DNA"/>
</dbReference>
<proteinExistence type="predicted"/>